<evidence type="ECO:0000313" key="3">
    <source>
        <dbReference type="Proteomes" id="UP000324611"/>
    </source>
</evidence>
<keyword evidence="1" id="KW-0812">Transmembrane</keyword>
<feature type="transmembrane region" description="Helical" evidence="1">
    <location>
        <begin position="56"/>
        <end position="75"/>
    </location>
</feature>
<comment type="caution">
    <text evidence="2">The sequence shown here is derived from an EMBL/GenBank/DDBJ whole genome shotgun (WGS) entry which is preliminary data.</text>
</comment>
<gene>
    <name evidence="2" type="ORF">F0L74_27370</name>
</gene>
<keyword evidence="1" id="KW-1133">Transmembrane helix</keyword>
<feature type="transmembrane region" description="Helical" evidence="1">
    <location>
        <begin position="133"/>
        <end position="151"/>
    </location>
</feature>
<feature type="transmembrane region" description="Helical" evidence="1">
    <location>
        <begin position="249"/>
        <end position="274"/>
    </location>
</feature>
<dbReference type="EMBL" id="VUOC01000004">
    <property type="protein sequence ID" value="KAA2239909.1"/>
    <property type="molecule type" value="Genomic_DNA"/>
</dbReference>
<protein>
    <recommendedName>
        <fullName evidence="4">O-antigen ligase-like membrane protein</fullName>
    </recommendedName>
</protein>
<feature type="transmembrane region" description="Helical" evidence="1">
    <location>
        <begin position="403"/>
        <end position="423"/>
    </location>
</feature>
<dbReference type="Proteomes" id="UP000324611">
    <property type="component" value="Unassembled WGS sequence"/>
</dbReference>
<reference evidence="2 3" key="2">
    <citation type="submission" date="2019-09" db="EMBL/GenBank/DDBJ databases">
        <authorList>
            <person name="Jin C."/>
        </authorList>
    </citation>
    <scope>NUCLEOTIDE SEQUENCE [LARGE SCALE GENOMIC DNA]</scope>
    <source>
        <strain evidence="2 3">BN140078</strain>
    </source>
</reference>
<name>A0A5B2VPA0_9BACT</name>
<sequence length="482" mass="55427">MMEGGYGGFQSENLFVESFRETMPLLVAGLLLYLYYNRRLNIVDTLLYAFATEAYTMLVIGPTFTATFFIGIFVFIDQAHRLFTGRQYIRREYLLLLMLPLLSNIAVFLITQLYKDPFWYPGGRAYAFYTKPIYFYIKTYLPLFAIGARIIQEREQVSLEGFFDTVKRITRISVIIAVIQIAAQLSFHNIELSELLGLQRRYLMEDINGPLGLRVQAWFSEPKIFSAFLSLALPVLIRDRQYRLAGAAFIIAVVTASQTFWINMLAAGIMFTLFRGLPPVRVKILGTLGVIIGLFMLVAASKELLLKQYMANRNNATYQFLFERSAYRYDNEIWQKNNIILGIPLQRDMELPIVDFLKDEPYLLLSGYGAGNSTFIPASYFFGQLNYENRVAGVGGHNLNMRWFFILAEFGGIALIFFFWILTRSSSTLLPFQRNYFAFVVVCFFFSQIDLLWIIVTLLSAYGRAQVNEGIYEANTQFVLGH</sequence>
<evidence type="ECO:0000313" key="2">
    <source>
        <dbReference type="EMBL" id="KAA2239909.1"/>
    </source>
</evidence>
<dbReference type="AlphaFoldDB" id="A0A5B2VPA0"/>
<keyword evidence="1" id="KW-0472">Membrane</keyword>
<organism evidence="2 3">
    <name type="scientific">Chitinophaga agrisoli</name>
    <dbReference type="NCBI Taxonomy" id="2607653"/>
    <lineage>
        <taxon>Bacteria</taxon>
        <taxon>Pseudomonadati</taxon>
        <taxon>Bacteroidota</taxon>
        <taxon>Chitinophagia</taxon>
        <taxon>Chitinophagales</taxon>
        <taxon>Chitinophagaceae</taxon>
        <taxon>Chitinophaga</taxon>
    </lineage>
</organism>
<evidence type="ECO:0008006" key="4">
    <source>
        <dbReference type="Google" id="ProtNLM"/>
    </source>
</evidence>
<feature type="transmembrane region" description="Helical" evidence="1">
    <location>
        <begin position="280"/>
        <end position="300"/>
    </location>
</feature>
<keyword evidence="3" id="KW-1185">Reference proteome</keyword>
<dbReference type="RefSeq" id="WP_149841086.1">
    <property type="nucleotide sequence ID" value="NZ_VUOC01000004.1"/>
</dbReference>
<feature type="transmembrane region" description="Helical" evidence="1">
    <location>
        <begin position="435"/>
        <end position="456"/>
    </location>
</feature>
<evidence type="ECO:0000256" key="1">
    <source>
        <dbReference type="SAM" id="Phobius"/>
    </source>
</evidence>
<accession>A0A5B2VPA0</accession>
<reference evidence="2 3" key="1">
    <citation type="submission" date="2019-09" db="EMBL/GenBank/DDBJ databases">
        <title>Chitinophaga ginsengihumi sp. nov., isolated from soil of ginseng rhizosphere.</title>
        <authorList>
            <person name="Lee J."/>
        </authorList>
    </citation>
    <scope>NUCLEOTIDE SEQUENCE [LARGE SCALE GENOMIC DNA]</scope>
    <source>
        <strain evidence="2 3">BN140078</strain>
    </source>
</reference>
<feature type="transmembrane region" description="Helical" evidence="1">
    <location>
        <begin position="95"/>
        <end position="113"/>
    </location>
</feature>
<proteinExistence type="predicted"/>